<dbReference type="OrthoDB" id="9803035at2"/>
<dbReference type="CDD" id="cd07989">
    <property type="entry name" value="LPLAT_AGPAT-like"/>
    <property type="match status" value="1"/>
</dbReference>
<keyword evidence="3 8" id="KW-0808">Transferase</keyword>
<dbReference type="PANTHER" id="PTHR10434:SF64">
    <property type="entry name" value="1-ACYL-SN-GLYCEROL-3-PHOSPHATE ACYLTRANSFERASE-RELATED"/>
    <property type="match status" value="1"/>
</dbReference>
<dbReference type="EMBL" id="VFSS01000001">
    <property type="protein sequence ID" value="TPE58086.1"/>
    <property type="molecule type" value="Genomic_DNA"/>
</dbReference>
<evidence type="ECO:0000313" key="9">
    <source>
        <dbReference type="Proteomes" id="UP000319776"/>
    </source>
</evidence>
<evidence type="ECO:0000259" key="7">
    <source>
        <dbReference type="SMART" id="SM00563"/>
    </source>
</evidence>
<evidence type="ECO:0000256" key="3">
    <source>
        <dbReference type="ARBA" id="ARBA00022679"/>
    </source>
</evidence>
<evidence type="ECO:0000256" key="4">
    <source>
        <dbReference type="ARBA" id="ARBA00023098"/>
    </source>
</evidence>
<dbReference type="Pfam" id="PF01553">
    <property type="entry name" value="Acyltransferase"/>
    <property type="match status" value="1"/>
</dbReference>
<dbReference type="RefSeq" id="WP_140781059.1">
    <property type="nucleotide sequence ID" value="NZ_VFSS01000001.1"/>
</dbReference>
<keyword evidence="2" id="KW-0444">Lipid biosynthesis</keyword>
<organism evidence="8 9">
    <name type="scientific">[Mycoplasma] falconis</name>
    <dbReference type="NCBI Taxonomy" id="92403"/>
    <lineage>
        <taxon>Bacteria</taxon>
        <taxon>Bacillati</taxon>
        <taxon>Mycoplasmatota</taxon>
        <taxon>Mycoplasmoidales</taxon>
        <taxon>Metamycoplasmataceae</taxon>
        <taxon>Metamycoplasma</taxon>
    </lineage>
</organism>
<keyword evidence="5 8" id="KW-0012">Acyltransferase</keyword>
<protein>
    <submittedName>
        <fullName evidence="8">1-acyl-sn-glycerol-3-phosphate acyltransferase</fullName>
    </submittedName>
</protein>
<dbReference type="SMART" id="SM00563">
    <property type="entry name" value="PlsC"/>
    <property type="match status" value="1"/>
</dbReference>
<feature type="domain" description="Phospholipid/glycerol acyltransferase" evidence="7">
    <location>
        <begin position="72"/>
        <end position="196"/>
    </location>
</feature>
<gene>
    <name evidence="8" type="ORF">FJO69_00565</name>
</gene>
<evidence type="ECO:0000313" key="8">
    <source>
        <dbReference type="EMBL" id="TPE58086.1"/>
    </source>
</evidence>
<feature type="compositionally biased region" description="Basic residues" evidence="6">
    <location>
        <begin position="256"/>
        <end position="265"/>
    </location>
</feature>
<keyword evidence="9" id="KW-1185">Reference proteome</keyword>
<feature type="region of interest" description="Disordered" evidence="6">
    <location>
        <begin position="250"/>
        <end position="270"/>
    </location>
</feature>
<reference evidence="8 9" key="1">
    <citation type="submission" date="2019-06" db="EMBL/GenBank/DDBJ databases">
        <title>Mycoplasma falconis type strain whole genome sequence.</title>
        <authorList>
            <person name="Spergser J."/>
        </authorList>
    </citation>
    <scope>NUCLEOTIDE SEQUENCE [LARGE SCALE GENOMIC DNA]</scope>
    <source>
        <strain evidence="8 9">ATCC 51372</strain>
    </source>
</reference>
<evidence type="ECO:0000256" key="1">
    <source>
        <dbReference type="ARBA" id="ARBA00005189"/>
    </source>
</evidence>
<dbReference type="GO" id="GO:0006654">
    <property type="term" value="P:phosphatidic acid biosynthetic process"/>
    <property type="evidence" value="ECO:0007669"/>
    <property type="project" value="TreeGrafter"/>
</dbReference>
<sequence>MKLKTRIFWRVLPIMSNIWTLKAKARRHKKMPEYYRKHEKNHFLQKHLSNILKHLNIEVKVEGFDNVPNSSCFLTPNHSTYVDPLIIMSALYNHGDGSKVSKVANFVAKEEAKSNKTAALISTLCDVHYIDTSKPRDAWAVMSEFGKFVKSNKSCGVVFPEGTRTKDGKLGAFNSGVFRVAQAVFLPIVPVTILNAANALDKNRKGKLTVTVIFHPALKPIEFQTLDSKVLAEHVKGIVSSKYEDQEITSDETKKNKYTKAKKVKDKKDKKDDLDIFKEDITK</sequence>
<name>A0A501XC78_9BACT</name>
<dbReference type="InterPro" id="IPR002123">
    <property type="entry name" value="Plipid/glycerol_acylTrfase"/>
</dbReference>
<comment type="caution">
    <text evidence="8">The sequence shown here is derived from an EMBL/GenBank/DDBJ whole genome shotgun (WGS) entry which is preliminary data.</text>
</comment>
<keyword evidence="4" id="KW-0443">Lipid metabolism</keyword>
<proteinExistence type="predicted"/>
<dbReference type="Proteomes" id="UP000319776">
    <property type="component" value="Unassembled WGS sequence"/>
</dbReference>
<evidence type="ECO:0000256" key="5">
    <source>
        <dbReference type="ARBA" id="ARBA00023315"/>
    </source>
</evidence>
<evidence type="ECO:0000256" key="2">
    <source>
        <dbReference type="ARBA" id="ARBA00022516"/>
    </source>
</evidence>
<evidence type="ECO:0000256" key="6">
    <source>
        <dbReference type="SAM" id="MobiDB-lite"/>
    </source>
</evidence>
<comment type="pathway">
    <text evidence="1">Lipid metabolism.</text>
</comment>
<dbReference type="PANTHER" id="PTHR10434">
    <property type="entry name" value="1-ACYL-SN-GLYCEROL-3-PHOSPHATE ACYLTRANSFERASE"/>
    <property type="match status" value="1"/>
</dbReference>
<dbReference type="GO" id="GO:0003841">
    <property type="term" value="F:1-acylglycerol-3-phosphate O-acyltransferase activity"/>
    <property type="evidence" value="ECO:0007669"/>
    <property type="project" value="TreeGrafter"/>
</dbReference>
<dbReference type="AlphaFoldDB" id="A0A501XC78"/>
<accession>A0A501XC78</accession>
<dbReference type="SUPFAM" id="SSF69593">
    <property type="entry name" value="Glycerol-3-phosphate (1)-acyltransferase"/>
    <property type="match status" value="1"/>
</dbReference>